<accession>A0A7W7CEW0</accession>
<keyword evidence="4" id="KW-1185">Reference proteome</keyword>
<dbReference type="CDD" id="cd08503">
    <property type="entry name" value="PBP2_NikA_DppA_OppA_like_17"/>
    <property type="match status" value="1"/>
</dbReference>
<dbReference type="InterPro" id="IPR000914">
    <property type="entry name" value="SBP_5_dom"/>
</dbReference>
<proteinExistence type="predicted"/>
<evidence type="ECO:0000313" key="3">
    <source>
        <dbReference type="EMBL" id="MBB4678259.1"/>
    </source>
</evidence>
<sequence length="515" mass="54153">MPLNRRDLFRGIALVLATGPVLAACGGAPAPGGVPLAGGNQATPRKGGALRAVFGGGPAESLDPYAGGTPVDFVRNDVVYDSLFVLRGSDSVPSLATAVEVAKDAKSFTLRLRENVRWHDGSPFTAQDVVYSLRYMCSPDRPFPSQLAPYLDVAKASATDAKTVVVPTLTPVGDPAQLLAAIPAKIVKDGAKDFSAGKAIGTGPYRVDSFEAGRQTRLVRFDGHWDGQAPADEILLLSLSDPQTAVRAVTSGQADYAGDVPVATAKTGVPGGDLEIRTAGEANRVGFAFVLNTTRKPFDDPRVRRAARLAVNRQALVDTVLLGYGAPGNDLFGKGARHYSDLPPLPRDVDAARKLIKEAGAEGAVVTLRSAEYVLGYNASTQLFAEQLKEIGLDARVQLVGLQEFFEPAALAEANSVTFSIGPSPLAVTYGRLGAFPSLGLADPEFTAAFQRALGATDDTVRAQAWAQVQKVMAERGNTVVWGQADVLSVARKTVAGVQVRDEAKYPYLGKAGLA</sequence>
<reference evidence="3 4" key="1">
    <citation type="submission" date="2020-08" db="EMBL/GenBank/DDBJ databases">
        <title>Sequencing the genomes of 1000 actinobacteria strains.</title>
        <authorList>
            <person name="Klenk H.-P."/>
        </authorList>
    </citation>
    <scope>NUCLEOTIDE SEQUENCE [LARGE SCALE GENOMIC DNA]</scope>
    <source>
        <strain evidence="3 4">DSM 44230</strain>
    </source>
</reference>
<gene>
    <name evidence="3" type="ORF">HNR67_004377</name>
</gene>
<dbReference type="Pfam" id="PF00496">
    <property type="entry name" value="SBP_bac_5"/>
    <property type="match status" value="1"/>
</dbReference>
<organism evidence="3 4">
    <name type="scientific">Crossiella cryophila</name>
    <dbReference type="NCBI Taxonomy" id="43355"/>
    <lineage>
        <taxon>Bacteria</taxon>
        <taxon>Bacillati</taxon>
        <taxon>Actinomycetota</taxon>
        <taxon>Actinomycetes</taxon>
        <taxon>Pseudonocardiales</taxon>
        <taxon>Pseudonocardiaceae</taxon>
        <taxon>Crossiella</taxon>
    </lineage>
</organism>
<name>A0A7W7CEW0_9PSEU</name>
<feature type="chain" id="PRO_5030736209" evidence="1">
    <location>
        <begin position="24"/>
        <end position="515"/>
    </location>
</feature>
<evidence type="ECO:0000313" key="4">
    <source>
        <dbReference type="Proteomes" id="UP000533598"/>
    </source>
</evidence>
<dbReference type="Gene3D" id="3.40.190.10">
    <property type="entry name" value="Periplasmic binding protein-like II"/>
    <property type="match status" value="1"/>
</dbReference>
<dbReference type="PROSITE" id="PS51257">
    <property type="entry name" value="PROKAR_LIPOPROTEIN"/>
    <property type="match status" value="1"/>
</dbReference>
<dbReference type="SUPFAM" id="SSF53850">
    <property type="entry name" value="Periplasmic binding protein-like II"/>
    <property type="match status" value="1"/>
</dbReference>
<dbReference type="EMBL" id="JACHMH010000001">
    <property type="protein sequence ID" value="MBB4678259.1"/>
    <property type="molecule type" value="Genomic_DNA"/>
</dbReference>
<dbReference type="PANTHER" id="PTHR30290">
    <property type="entry name" value="PERIPLASMIC BINDING COMPONENT OF ABC TRANSPORTER"/>
    <property type="match status" value="1"/>
</dbReference>
<feature type="domain" description="Solute-binding protein family 5" evidence="2">
    <location>
        <begin position="92"/>
        <end position="400"/>
    </location>
</feature>
<dbReference type="Gene3D" id="3.10.105.10">
    <property type="entry name" value="Dipeptide-binding Protein, Domain 3"/>
    <property type="match status" value="1"/>
</dbReference>
<evidence type="ECO:0000256" key="1">
    <source>
        <dbReference type="SAM" id="SignalP"/>
    </source>
</evidence>
<dbReference type="AlphaFoldDB" id="A0A7W7CEW0"/>
<comment type="caution">
    <text evidence="3">The sequence shown here is derived from an EMBL/GenBank/DDBJ whole genome shotgun (WGS) entry which is preliminary data.</text>
</comment>
<dbReference type="RefSeq" id="WP_185004114.1">
    <property type="nucleotide sequence ID" value="NZ_BAAAUI010000004.1"/>
</dbReference>
<protein>
    <submittedName>
        <fullName evidence="3">Peptide/nickel transport system substrate-binding protein</fullName>
    </submittedName>
</protein>
<dbReference type="InterPro" id="IPR006311">
    <property type="entry name" value="TAT_signal"/>
</dbReference>
<dbReference type="InterPro" id="IPR039424">
    <property type="entry name" value="SBP_5"/>
</dbReference>
<dbReference type="GO" id="GO:0015833">
    <property type="term" value="P:peptide transport"/>
    <property type="evidence" value="ECO:0007669"/>
    <property type="project" value="TreeGrafter"/>
</dbReference>
<dbReference type="PROSITE" id="PS51318">
    <property type="entry name" value="TAT"/>
    <property type="match status" value="1"/>
</dbReference>
<evidence type="ECO:0000259" key="2">
    <source>
        <dbReference type="Pfam" id="PF00496"/>
    </source>
</evidence>
<dbReference type="GO" id="GO:1904680">
    <property type="term" value="F:peptide transmembrane transporter activity"/>
    <property type="evidence" value="ECO:0007669"/>
    <property type="project" value="TreeGrafter"/>
</dbReference>
<dbReference type="Proteomes" id="UP000533598">
    <property type="component" value="Unassembled WGS sequence"/>
</dbReference>
<dbReference type="PANTHER" id="PTHR30290:SF65">
    <property type="entry name" value="MONOACYL PHOSPHATIDYLINOSITOL TETRAMANNOSIDE-BINDING PROTEIN LPQW-RELATED"/>
    <property type="match status" value="1"/>
</dbReference>
<keyword evidence="1" id="KW-0732">Signal</keyword>
<feature type="signal peptide" evidence="1">
    <location>
        <begin position="1"/>
        <end position="23"/>
    </location>
</feature>